<sequence>MNYIIHLNTFFAKAESEEWLTPYHQSLYLALFRMWNQAKFKNELKIYRDVMMAKAKIGSKKTYYACMKDLTAAGFIQYHPSKNRFESASVTMIPFHNTTQTPARVPDQVPQRSANDTLPVSHVGHILKQEYKTVTNQTVNYHEYNNIPQNDNNNNGSRRAGFYHEPF</sequence>
<feature type="compositionally biased region" description="Low complexity" evidence="1">
    <location>
        <begin position="145"/>
        <end position="155"/>
    </location>
</feature>
<feature type="region of interest" description="Disordered" evidence="1">
    <location>
        <begin position="144"/>
        <end position="167"/>
    </location>
</feature>
<evidence type="ECO:0000313" key="3">
    <source>
        <dbReference type="Proteomes" id="UP000812961"/>
    </source>
</evidence>
<dbReference type="Proteomes" id="UP000812961">
    <property type="component" value="Unassembled WGS sequence"/>
</dbReference>
<keyword evidence="3" id="KW-1185">Reference proteome</keyword>
<proteinExistence type="predicted"/>
<gene>
    <name evidence="2" type="ORF">K1Y79_27810</name>
</gene>
<accession>A0ABS7GKE6</accession>
<evidence type="ECO:0000256" key="1">
    <source>
        <dbReference type="SAM" id="MobiDB-lite"/>
    </source>
</evidence>
<evidence type="ECO:0000313" key="2">
    <source>
        <dbReference type="EMBL" id="MBW8688173.1"/>
    </source>
</evidence>
<reference evidence="2 3" key="1">
    <citation type="submission" date="2021-08" db="EMBL/GenBank/DDBJ databases">
        <title>The genome sequence of Chitinophaga sp. B61.</title>
        <authorList>
            <person name="Zhang X."/>
        </authorList>
    </citation>
    <scope>NUCLEOTIDE SEQUENCE [LARGE SCALE GENOMIC DNA]</scope>
    <source>
        <strain evidence="2 3">B61</strain>
    </source>
</reference>
<evidence type="ECO:0008006" key="4">
    <source>
        <dbReference type="Google" id="ProtNLM"/>
    </source>
</evidence>
<organism evidence="2 3">
    <name type="scientific">Chitinophaga rhizophila</name>
    <dbReference type="NCBI Taxonomy" id="2866212"/>
    <lineage>
        <taxon>Bacteria</taxon>
        <taxon>Pseudomonadati</taxon>
        <taxon>Bacteroidota</taxon>
        <taxon>Chitinophagia</taxon>
        <taxon>Chitinophagales</taxon>
        <taxon>Chitinophagaceae</taxon>
        <taxon>Chitinophaga</taxon>
    </lineage>
</organism>
<name>A0ABS7GKE6_9BACT</name>
<dbReference type="EMBL" id="JAICCF010000006">
    <property type="protein sequence ID" value="MBW8688173.1"/>
    <property type="molecule type" value="Genomic_DNA"/>
</dbReference>
<dbReference type="RefSeq" id="WP_220253493.1">
    <property type="nucleotide sequence ID" value="NZ_JAICCF010000006.1"/>
</dbReference>
<protein>
    <recommendedName>
        <fullName evidence="4">Transcriptional regulator</fullName>
    </recommendedName>
</protein>
<comment type="caution">
    <text evidence="2">The sequence shown here is derived from an EMBL/GenBank/DDBJ whole genome shotgun (WGS) entry which is preliminary data.</text>
</comment>